<comment type="caution">
    <text evidence="1">The sequence shown here is derived from an EMBL/GenBank/DDBJ whole genome shotgun (WGS) entry which is preliminary data.</text>
</comment>
<evidence type="ECO:0000313" key="1">
    <source>
        <dbReference type="EMBL" id="CAB3388842.1"/>
    </source>
</evidence>
<accession>A0A8S1E9G3</accession>
<keyword evidence="2" id="KW-1185">Reference proteome</keyword>
<sequence>MCHGDCQVCKFYKFTQKRVQNPEENGATGETRGSSDSSLRLVIKLTTRARSSSKLAARSVRPSCCIDGMSERVRRRPCTWPQLRTHPPTE</sequence>
<proteinExistence type="predicted"/>
<dbReference type="AlphaFoldDB" id="A0A8S1E9G3"/>
<reference evidence="1 2" key="1">
    <citation type="submission" date="2020-04" db="EMBL/GenBank/DDBJ databases">
        <authorList>
            <person name="Alioto T."/>
            <person name="Alioto T."/>
            <person name="Gomez Garrido J."/>
        </authorList>
    </citation>
    <scope>NUCLEOTIDE SEQUENCE [LARGE SCALE GENOMIC DNA]</scope>
</reference>
<organism evidence="1 2">
    <name type="scientific">Cloeon dipterum</name>
    <dbReference type="NCBI Taxonomy" id="197152"/>
    <lineage>
        <taxon>Eukaryota</taxon>
        <taxon>Metazoa</taxon>
        <taxon>Ecdysozoa</taxon>
        <taxon>Arthropoda</taxon>
        <taxon>Hexapoda</taxon>
        <taxon>Insecta</taxon>
        <taxon>Pterygota</taxon>
        <taxon>Palaeoptera</taxon>
        <taxon>Ephemeroptera</taxon>
        <taxon>Pisciforma</taxon>
        <taxon>Baetidae</taxon>
        <taxon>Cloeon</taxon>
    </lineage>
</organism>
<protein>
    <submittedName>
        <fullName evidence="1">Uncharacterized protein</fullName>
    </submittedName>
</protein>
<gene>
    <name evidence="1" type="ORF">CLODIP_2_CD07448</name>
</gene>
<dbReference type="EMBL" id="CADEPI010000943">
    <property type="protein sequence ID" value="CAB3388842.1"/>
    <property type="molecule type" value="Genomic_DNA"/>
</dbReference>
<dbReference type="Proteomes" id="UP000494165">
    <property type="component" value="Unassembled WGS sequence"/>
</dbReference>
<name>A0A8S1E9G3_9INSE</name>
<evidence type="ECO:0000313" key="2">
    <source>
        <dbReference type="Proteomes" id="UP000494165"/>
    </source>
</evidence>